<protein>
    <submittedName>
        <fullName evidence="1">Uncharacterized protein</fullName>
    </submittedName>
</protein>
<organism evidence="1 2">
    <name type="scientific">Aspergillus tanneri</name>
    <dbReference type="NCBI Taxonomy" id="1220188"/>
    <lineage>
        <taxon>Eukaryota</taxon>
        <taxon>Fungi</taxon>
        <taxon>Dikarya</taxon>
        <taxon>Ascomycota</taxon>
        <taxon>Pezizomycotina</taxon>
        <taxon>Eurotiomycetes</taxon>
        <taxon>Eurotiomycetidae</taxon>
        <taxon>Eurotiales</taxon>
        <taxon>Aspergillaceae</taxon>
        <taxon>Aspergillus</taxon>
        <taxon>Aspergillus subgen. Circumdati</taxon>
    </lineage>
</organism>
<sequence>MKHQIAITCVFCDYERLYRNLQVTPHYHICWLAAKQSPNPFYLRDLETRAAEQGFDVTKQTYYWSGETSEWLHKDLEPTSNAIYSPLTPFFISDSGQAEGTYFEYSMSSDIIERYVWQRPDLLHKLEVICEGYCPGSIDWIEDEELPEDQALGGTGTGTGTGDTA</sequence>
<proteinExistence type="predicted"/>
<gene>
    <name evidence="1" type="ORF">ATNIH1004_004222</name>
</gene>
<dbReference type="GeneID" id="54326924"/>
<comment type="caution">
    <text evidence="1">The sequence shown here is derived from an EMBL/GenBank/DDBJ whole genome shotgun (WGS) entry which is preliminary data.</text>
</comment>
<evidence type="ECO:0000313" key="2">
    <source>
        <dbReference type="Proteomes" id="UP000324241"/>
    </source>
</evidence>
<reference evidence="1 2" key="1">
    <citation type="submission" date="2019-08" db="EMBL/GenBank/DDBJ databases">
        <title>The genome sequence of a newly discovered highly antifungal drug resistant Aspergillus species, Aspergillus tanneri NIH 1004.</title>
        <authorList>
            <person name="Mounaud S."/>
            <person name="Singh I."/>
            <person name="Joardar V."/>
            <person name="Pakala S."/>
            <person name="Pakala S."/>
            <person name="Venepally P."/>
            <person name="Chung J.K."/>
            <person name="Losada L."/>
            <person name="Nierman W.C."/>
        </authorList>
    </citation>
    <scope>NUCLEOTIDE SEQUENCE [LARGE SCALE GENOMIC DNA]</scope>
    <source>
        <strain evidence="1 2">NIH1004</strain>
    </source>
</reference>
<dbReference type="Proteomes" id="UP000324241">
    <property type="component" value="Unassembled WGS sequence"/>
</dbReference>
<dbReference type="AlphaFoldDB" id="A0A5M9N115"/>
<dbReference type="VEuPathDB" id="FungiDB:EYZ11_000296"/>
<dbReference type="RefSeq" id="XP_033427698.1">
    <property type="nucleotide sequence ID" value="XM_033568892.1"/>
</dbReference>
<accession>A0A5M9N115</accession>
<dbReference type="EMBL" id="QUQM01000003">
    <property type="protein sequence ID" value="KAA8648337.1"/>
    <property type="molecule type" value="Genomic_DNA"/>
</dbReference>
<evidence type="ECO:0000313" key="1">
    <source>
        <dbReference type="EMBL" id="KAA8648337.1"/>
    </source>
</evidence>
<name>A0A5M9N115_9EURO</name>
<dbReference type="OrthoDB" id="4360026at2759"/>